<feature type="chain" id="PRO_5046274680" evidence="1">
    <location>
        <begin position="19"/>
        <end position="1046"/>
    </location>
</feature>
<accession>A0ABU3BNI7</accession>
<comment type="caution">
    <text evidence="2">The sequence shown here is derived from an EMBL/GenBank/DDBJ whole genome shotgun (WGS) entry which is preliminary data.</text>
</comment>
<protein>
    <submittedName>
        <fullName evidence="2">Uncharacterized protein</fullName>
    </submittedName>
</protein>
<evidence type="ECO:0000313" key="3">
    <source>
        <dbReference type="Proteomes" id="UP001267426"/>
    </source>
</evidence>
<keyword evidence="3" id="KW-1185">Reference proteome</keyword>
<gene>
    <name evidence="2" type="ORF">RM540_03655</name>
</gene>
<sequence length="1046" mass="113141">MRALALSLLALLPAVAAAQGVGGPAAGPDSAAAPPRPAGVLASALEAPPLPEPAAPPEPITSMGIPPTFKPYAVGGAVWDREAGAAGGALTAGVYRDLINPIVGVGVALEGSVGWTGGDEGGARGAVRLFGSAPSLALQVGGEVRLDDPELDLVVSVLPPLRRSGPLGQGGALRIDWIPTRDHSFRLGLKLPLGQRWLGEARPRHVEAVLPRAPRADREAAPPTPPAPAVEAALREAAEGAFWLTAFNTAFLDNSGRDEAVGLEDFRRQLVDWRDSLAQRGGAAKSAFPTFAEAEDGYHAGVERAFALALGGRGGAAAADAARAALLDEVLIPYDRLIGQPRENDSLRGLFPAAQDRFGRWLADSSGADAGAQARAQDAFSHLLDIAESTRAWLLDRWHDDGRKVWLPLQLGMRPEAHDSQDELNEIVGRTVGRPLTTGNLALPINNTWFYRDLVASLHDAEDYHVLWVHDFAGYDAIGQPDTVAYRVTTAGYLDALTESVRRYDETGRLPTFLLFLDVKSYATTGGGVWLKVLQDPLRRRFSLPGDHPEMEDGVRRAQDALRAAVAGSARLQREAAERGGDGWIRDVVKVHLNITFPADFSFRSSELISWWPDWTNFLPDELMRDHRKVAFYDVTERDPRRGRGVFVGTGVGEQYASPTWEDRGVVATGPALVALKTAARELLLSQGFDADEIPPPLRAEPFPPTYDALVAELDAGGADARAINVHNEVGYAPKEATVAQATLYNLMPAGCVIYVPDSLWLSAFWSGQLVGAAFRGCAVRVIAPAFANAPSASAPVMARSRALIARMLLIQNEMEDVFAAAGGDFRVGLYTRTSEVDDLAGLLREASSQFERGAFLREEFPFPQDVYDLLQTVPDELDEAGVTVQPLVTDVVERLPKLHRKTQLLGIGAVTRQIAREMDVETVREGLRATTLGTMLADSVRGTMATRAQAQYPMVERVARLRPALRDSAVFFSLVGSMNKDSRSMMLDGETMHVVGGPWAMVHYPDFALLLGRTTWIEEQSQIDELIPPYSALERWLGRILREVL</sequence>
<name>A0ABU3BNI7_9BACT</name>
<organism evidence="2 3">
    <name type="scientific">Rubrivirga litoralis</name>
    <dbReference type="NCBI Taxonomy" id="3075598"/>
    <lineage>
        <taxon>Bacteria</taxon>
        <taxon>Pseudomonadati</taxon>
        <taxon>Rhodothermota</taxon>
        <taxon>Rhodothermia</taxon>
        <taxon>Rhodothermales</taxon>
        <taxon>Rubricoccaceae</taxon>
        <taxon>Rubrivirga</taxon>
    </lineage>
</organism>
<evidence type="ECO:0000313" key="2">
    <source>
        <dbReference type="EMBL" id="MDT0630833.1"/>
    </source>
</evidence>
<dbReference type="Proteomes" id="UP001267426">
    <property type="component" value="Unassembled WGS sequence"/>
</dbReference>
<keyword evidence="1" id="KW-0732">Signal</keyword>
<proteinExistence type="predicted"/>
<feature type="signal peptide" evidence="1">
    <location>
        <begin position="1"/>
        <end position="18"/>
    </location>
</feature>
<evidence type="ECO:0000256" key="1">
    <source>
        <dbReference type="SAM" id="SignalP"/>
    </source>
</evidence>
<dbReference type="EMBL" id="JAVRHT010000005">
    <property type="protein sequence ID" value="MDT0630833.1"/>
    <property type="molecule type" value="Genomic_DNA"/>
</dbReference>
<dbReference type="RefSeq" id="WP_311662169.1">
    <property type="nucleotide sequence ID" value="NZ_JAVRHT010000005.1"/>
</dbReference>
<reference evidence="2 3" key="1">
    <citation type="submission" date="2023-09" db="EMBL/GenBank/DDBJ databases">
        <authorList>
            <person name="Rey-Velasco X."/>
        </authorList>
    </citation>
    <scope>NUCLEOTIDE SEQUENCE [LARGE SCALE GENOMIC DNA]</scope>
    <source>
        <strain evidence="2 3">F394</strain>
    </source>
</reference>